<dbReference type="PROSITE" id="PS00134">
    <property type="entry name" value="TRYPSIN_HIS"/>
    <property type="match status" value="1"/>
</dbReference>
<dbReference type="SUPFAM" id="SSF50494">
    <property type="entry name" value="Trypsin-like serine proteases"/>
    <property type="match status" value="1"/>
</dbReference>
<feature type="chain" id="PRO_5032800737" evidence="3">
    <location>
        <begin position="35"/>
        <end position="258"/>
    </location>
</feature>
<keyword evidence="6" id="KW-1185">Reference proteome</keyword>
<keyword evidence="2" id="KW-1015">Disulfide bond</keyword>
<dbReference type="PROSITE" id="PS50240">
    <property type="entry name" value="TRYPSIN_DOM"/>
    <property type="match status" value="1"/>
</dbReference>
<dbReference type="InterPro" id="IPR001254">
    <property type="entry name" value="Trypsin_dom"/>
</dbReference>
<dbReference type="InterPro" id="IPR050430">
    <property type="entry name" value="Peptidase_S1"/>
</dbReference>
<comment type="caution">
    <text evidence="5">The sequence shown here is derived from an EMBL/GenBank/DDBJ whole genome shotgun (WGS) entry which is preliminary data.</text>
</comment>
<organism evidence="5 6">
    <name type="scientific">Amycolatopsis endophytica</name>
    <dbReference type="NCBI Taxonomy" id="860233"/>
    <lineage>
        <taxon>Bacteria</taxon>
        <taxon>Bacillati</taxon>
        <taxon>Actinomycetota</taxon>
        <taxon>Actinomycetes</taxon>
        <taxon>Pseudonocardiales</taxon>
        <taxon>Pseudonocardiaceae</taxon>
        <taxon>Amycolatopsis</taxon>
    </lineage>
</organism>
<dbReference type="InterPro" id="IPR018114">
    <property type="entry name" value="TRYPSIN_HIS"/>
</dbReference>
<dbReference type="InterPro" id="IPR043504">
    <property type="entry name" value="Peptidase_S1_PA_chymotrypsin"/>
</dbReference>
<dbReference type="PRINTS" id="PR00722">
    <property type="entry name" value="CHYMOTRYPSIN"/>
</dbReference>
<name>A0A853B490_9PSEU</name>
<gene>
    <name evidence="5" type="ORF">HNR02_002968</name>
</gene>
<proteinExistence type="inferred from homology"/>
<sequence>MFRTLRAKVALGATVVVAAAGAMLALTLPTGAGAVAGGEAAADGQFPFAVKFLMTDIPKADGTTYDSACSGALIDEQWVITAGHCFHDVDRVPVSGPVPYKTTAIIGRTDDENTDEGHEIQVTEVRQSSVNDVSLAKLAEPVTDVKPLKLRSTAPEVGETLTLAGWGGASADTTVPATHLQIGQMTVHSVEDVTATVTGLWPRADTSACPTDSGAPYFNDGELVSLESDGPACPHSQPETTSRVDVIADWIEEQISQD</sequence>
<keyword evidence="5" id="KW-0645">Protease</keyword>
<evidence type="ECO:0000259" key="4">
    <source>
        <dbReference type="PROSITE" id="PS50240"/>
    </source>
</evidence>
<dbReference type="InterPro" id="IPR009003">
    <property type="entry name" value="Peptidase_S1_PA"/>
</dbReference>
<keyword evidence="5" id="KW-0378">Hydrolase</keyword>
<dbReference type="Gene3D" id="2.40.10.10">
    <property type="entry name" value="Trypsin-like serine proteases"/>
    <property type="match status" value="1"/>
</dbReference>
<dbReference type="Proteomes" id="UP000549616">
    <property type="component" value="Unassembled WGS sequence"/>
</dbReference>
<accession>A0A853B490</accession>
<dbReference type="PANTHER" id="PTHR24276:SF96">
    <property type="entry name" value="PEPTIDASE S1 DOMAIN-CONTAINING PROTEIN"/>
    <property type="match status" value="1"/>
</dbReference>
<evidence type="ECO:0000256" key="2">
    <source>
        <dbReference type="ARBA" id="ARBA00023157"/>
    </source>
</evidence>
<evidence type="ECO:0000256" key="1">
    <source>
        <dbReference type="ARBA" id="ARBA00007664"/>
    </source>
</evidence>
<protein>
    <submittedName>
        <fullName evidence="5">Secreted trypsin-like serine protease</fullName>
    </submittedName>
</protein>
<dbReference type="Pfam" id="PF00089">
    <property type="entry name" value="Trypsin"/>
    <property type="match status" value="1"/>
</dbReference>
<reference evidence="5 6" key="1">
    <citation type="submission" date="2020-07" db="EMBL/GenBank/DDBJ databases">
        <title>Sequencing the genomes of 1000 actinobacteria strains.</title>
        <authorList>
            <person name="Klenk H.-P."/>
        </authorList>
    </citation>
    <scope>NUCLEOTIDE SEQUENCE [LARGE SCALE GENOMIC DNA]</scope>
    <source>
        <strain evidence="5 6">DSM 104006</strain>
    </source>
</reference>
<dbReference type="EMBL" id="JACCFK010000001">
    <property type="protein sequence ID" value="NYI89645.1"/>
    <property type="molecule type" value="Genomic_DNA"/>
</dbReference>
<evidence type="ECO:0000256" key="3">
    <source>
        <dbReference type="SAM" id="SignalP"/>
    </source>
</evidence>
<dbReference type="InterPro" id="IPR001314">
    <property type="entry name" value="Peptidase_S1A"/>
</dbReference>
<dbReference type="AlphaFoldDB" id="A0A853B490"/>
<keyword evidence="3" id="KW-0732">Signal</keyword>
<comment type="similarity">
    <text evidence="1">Belongs to the peptidase S1 family.</text>
</comment>
<dbReference type="SMART" id="SM00020">
    <property type="entry name" value="Tryp_SPc"/>
    <property type="match status" value="1"/>
</dbReference>
<feature type="signal peptide" evidence="3">
    <location>
        <begin position="1"/>
        <end position="34"/>
    </location>
</feature>
<dbReference type="PANTHER" id="PTHR24276">
    <property type="entry name" value="POLYSERASE-RELATED"/>
    <property type="match status" value="1"/>
</dbReference>
<evidence type="ECO:0000313" key="6">
    <source>
        <dbReference type="Proteomes" id="UP000549616"/>
    </source>
</evidence>
<dbReference type="GO" id="GO:0004252">
    <property type="term" value="F:serine-type endopeptidase activity"/>
    <property type="evidence" value="ECO:0007669"/>
    <property type="project" value="InterPro"/>
</dbReference>
<dbReference type="GO" id="GO:0006508">
    <property type="term" value="P:proteolysis"/>
    <property type="evidence" value="ECO:0007669"/>
    <property type="project" value="UniProtKB-KW"/>
</dbReference>
<dbReference type="RefSeq" id="WP_312861014.1">
    <property type="nucleotide sequence ID" value="NZ_JACCFK010000001.1"/>
</dbReference>
<evidence type="ECO:0000313" key="5">
    <source>
        <dbReference type="EMBL" id="NYI89645.1"/>
    </source>
</evidence>
<feature type="domain" description="Peptidase S1" evidence="4">
    <location>
        <begin position="35"/>
        <end position="256"/>
    </location>
</feature>